<sequence length="757" mass="83541">MRNLVLQRALDSIAAHRDFRGWEGAIEVLTSGEHIARFWLGVEMPPGWVKDGQSPTGVQPVELISAKFPATFPAEVPQFELRADFPRNLPHLLPMHAGENPRPCLVLGSVENLFRQRGVAAMLEQLYVWLFRAANDRLNDDPASWEPARRDTVQHRVLANESAIHALQGSRNPLTYFNAVYATWKNAQGVHHQIEVLDTTTTLGTSTWEKMRQKNLPDGWHCGDTICVVLNHEKNADGSQFMASTYLPDDVVDIESLRRSAQAWHCEPALNSFLGALNGHVKRISRSASSKAFPVLLLFNVRRPRPLAGSTSHIETMGYVIEVQGQRGDLIRADTPVRPAGVLERLSPELLRRFNQQDSNAPTRKWSLVGCGSLGSKIALHMARSGRAPGFLVDHAVMGAHNFARHACLPGHERIIDYFPRPKSCALREALESLGPRPEISVEPLEAVLQRATDVRKIVANSEFLLVNTTASVAVRNALADWNGEVRVAEGALLSRGRVGYFGIEGSDRNPNLDELWTRFLWRQSQNPKLAGMVFSEEAQLEAIRLGTGCGTETMAVSDATISLQASGMSTELARCHEQGLEQNVGVLLRSDLKEDGLSVEWHREAVEPFWRVVLESSDGMQWQLHLSEHAHQKIQADIARYPGDETGGVLWGYVNDAIGAIYVLDVVEAPPDSSRSPTRFDLGIEGLAKLLDEMRRPSGGRFTCVGTWHNHLADVGPSGTDRQTAEKIAQGSPSTNALLISTPSSYCGLLAEPPKV</sequence>
<reference evidence="1 2" key="1">
    <citation type="submission" date="2016-10" db="EMBL/GenBank/DDBJ databases">
        <authorList>
            <person name="de Groot N.N."/>
        </authorList>
    </citation>
    <scope>NUCLEOTIDE SEQUENCE [LARGE SCALE GENOMIC DNA]</scope>
    <source>
        <strain evidence="1 2">DSM 25927</strain>
    </source>
</reference>
<dbReference type="InterPro" id="IPR032865">
    <property type="entry name" value="Prok-E2_A"/>
</dbReference>
<dbReference type="STRING" id="489703.SAMN04488038_101288"/>
<accession>A0A1H9A657</accession>
<dbReference type="Proteomes" id="UP000199233">
    <property type="component" value="Unassembled WGS sequence"/>
</dbReference>
<dbReference type="AlphaFoldDB" id="A0A1H9A657"/>
<evidence type="ECO:0000313" key="2">
    <source>
        <dbReference type="Proteomes" id="UP000199233"/>
    </source>
</evidence>
<dbReference type="Gene3D" id="3.40.140.10">
    <property type="entry name" value="Cytidine Deaminase, domain 2"/>
    <property type="match status" value="1"/>
</dbReference>
<organism evidence="1 2">
    <name type="scientific">Solimonas aquatica</name>
    <dbReference type="NCBI Taxonomy" id="489703"/>
    <lineage>
        <taxon>Bacteria</taxon>
        <taxon>Pseudomonadati</taxon>
        <taxon>Pseudomonadota</taxon>
        <taxon>Gammaproteobacteria</taxon>
        <taxon>Nevskiales</taxon>
        <taxon>Nevskiaceae</taxon>
        <taxon>Solimonas</taxon>
    </lineage>
</organism>
<dbReference type="GO" id="GO:0016779">
    <property type="term" value="F:nucleotidyltransferase activity"/>
    <property type="evidence" value="ECO:0007669"/>
    <property type="project" value="UniProtKB-KW"/>
</dbReference>
<protein>
    <submittedName>
        <fullName evidence="1">Molybdopterin or thiamine biosynthesis adenylyltransferase</fullName>
    </submittedName>
</protein>
<dbReference type="Gene3D" id="3.40.50.720">
    <property type="entry name" value="NAD(P)-binding Rossmann-like Domain"/>
    <property type="match status" value="1"/>
</dbReference>
<dbReference type="Pfam" id="PF14457">
    <property type="entry name" value="Prok-E2_A"/>
    <property type="match status" value="1"/>
</dbReference>
<keyword evidence="1" id="KW-0808">Transferase</keyword>
<dbReference type="GO" id="GO:0008641">
    <property type="term" value="F:ubiquitin-like modifier activating enzyme activity"/>
    <property type="evidence" value="ECO:0007669"/>
    <property type="project" value="InterPro"/>
</dbReference>
<dbReference type="RefSeq" id="WP_093280998.1">
    <property type="nucleotide sequence ID" value="NZ_FOFS01000001.1"/>
</dbReference>
<name>A0A1H9A657_9GAMM</name>
<dbReference type="InterPro" id="IPR035985">
    <property type="entry name" value="Ubiquitin-activating_enz"/>
</dbReference>
<dbReference type="EMBL" id="FOFS01000001">
    <property type="protein sequence ID" value="SEP72180.1"/>
    <property type="molecule type" value="Genomic_DNA"/>
</dbReference>
<evidence type="ECO:0000313" key="1">
    <source>
        <dbReference type="EMBL" id="SEP72180.1"/>
    </source>
</evidence>
<keyword evidence="1" id="KW-0548">Nucleotidyltransferase</keyword>
<dbReference type="OrthoDB" id="5470925at2"/>
<dbReference type="SUPFAM" id="SSF69572">
    <property type="entry name" value="Activating enzymes of the ubiquitin-like proteins"/>
    <property type="match status" value="1"/>
</dbReference>
<keyword evidence="2" id="KW-1185">Reference proteome</keyword>
<proteinExistence type="predicted"/>
<gene>
    <name evidence="1" type="ORF">SAMN04488038_101288</name>
</gene>